<sequence>MLTPDDGPSQLAGAGEYFNHAVNHLQGWLAGTSARSGLGMNSIARMPSALPQFSASEDVLDLILMIPLLGFHPSESLQPIQWYDYMLDYCQRVEAYVFELPRRAGHNALLDSAVTCVAAGLRWRLTCQDDEAAMHTTALIKYGLAMQRLQSALVDPEQSVSAFTLCATQLLFLYEALSKDANNASIYHASGASRLIEHRGSTRFTTAFDRALLVAHAPIHAMECLANLRHSFLEQGRWQDIFLSYSSSEPGFTRLDAALVSGVALRCRCPGIFADWAKLFLSSRDEPLQRVELHQKASQYLRELSIWIDRWRPFLFNPLEKDGSLVMEIKIGEDREPGKRIDAVVLQESLIISMIRLYISIGGDNSTAMDDWGRRLATQMLGNRSLGHPACYGVKGTATQVSAMLLGKRTSMAFFVNAEAWRKLAQDNDEKASKGQPRDLATTAMVVEYLEQASQQQVTIRQH</sequence>
<gene>
    <name evidence="1" type="ORF">NQ176_g2971</name>
</gene>
<proteinExistence type="predicted"/>
<keyword evidence="2" id="KW-1185">Reference proteome</keyword>
<dbReference type="Proteomes" id="UP001143910">
    <property type="component" value="Unassembled WGS sequence"/>
</dbReference>
<comment type="caution">
    <text evidence="1">The sequence shown here is derived from an EMBL/GenBank/DDBJ whole genome shotgun (WGS) entry which is preliminary data.</text>
</comment>
<accession>A0ACC1NM57</accession>
<reference evidence="1" key="1">
    <citation type="submission" date="2022-08" db="EMBL/GenBank/DDBJ databases">
        <title>Genome Sequence of Lecanicillium fungicola.</title>
        <authorList>
            <person name="Buettner E."/>
        </authorList>
    </citation>
    <scope>NUCLEOTIDE SEQUENCE</scope>
    <source>
        <strain evidence="1">Babe33</strain>
    </source>
</reference>
<organism evidence="1 2">
    <name type="scientific">Zarea fungicola</name>
    <dbReference type="NCBI Taxonomy" id="93591"/>
    <lineage>
        <taxon>Eukaryota</taxon>
        <taxon>Fungi</taxon>
        <taxon>Dikarya</taxon>
        <taxon>Ascomycota</taxon>
        <taxon>Pezizomycotina</taxon>
        <taxon>Sordariomycetes</taxon>
        <taxon>Hypocreomycetidae</taxon>
        <taxon>Hypocreales</taxon>
        <taxon>Cordycipitaceae</taxon>
        <taxon>Zarea</taxon>
    </lineage>
</organism>
<evidence type="ECO:0000313" key="2">
    <source>
        <dbReference type="Proteomes" id="UP001143910"/>
    </source>
</evidence>
<protein>
    <submittedName>
        <fullName evidence="1">Uncharacterized protein</fullName>
    </submittedName>
</protein>
<dbReference type="EMBL" id="JANJQO010000243">
    <property type="protein sequence ID" value="KAJ2979898.1"/>
    <property type="molecule type" value="Genomic_DNA"/>
</dbReference>
<evidence type="ECO:0000313" key="1">
    <source>
        <dbReference type="EMBL" id="KAJ2979898.1"/>
    </source>
</evidence>
<name>A0ACC1NM57_9HYPO</name>